<protein>
    <recommendedName>
        <fullName evidence="5">Deoxyuridine 5'-triphosphate nucleotidohydrolase</fullName>
        <shortName evidence="5">dUTPase</shortName>
        <ecNumber evidence="5">3.6.1.23</ecNumber>
    </recommendedName>
    <alternativeName>
        <fullName evidence="5">dUTP pyrophosphatase</fullName>
    </alternativeName>
</protein>
<dbReference type="Proteomes" id="UP001243420">
    <property type="component" value="Chromosome"/>
</dbReference>
<keyword evidence="2 5" id="KW-0378">Hydrolase</keyword>
<dbReference type="PANTHER" id="PTHR11241:SF0">
    <property type="entry name" value="DEOXYURIDINE 5'-TRIPHOSPHATE NUCLEOTIDOHYDROLASE"/>
    <property type="match status" value="1"/>
</dbReference>
<proteinExistence type="inferred from homology"/>
<comment type="pathway">
    <text evidence="5">Pyrimidine metabolism; dUMP biosynthesis; dUMP from dCTP (dUTP route): step 2/2.</text>
</comment>
<name>A0ABY8LFE6_9RHOB</name>
<evidence type="ECO:0000256" key="1">
    <source>
        <dbReference type="ARBA" id="ARBA00006581"/>
    </source>
</evidence>
<organism evidence="7 8">
    <name type="scientific">Jannaschia ovalis</name>
    <dbReference type="NCBI Taxonomy" id="3038773"/>
    <lineage>
        <taxon>Bacteria</taxon>
        <taxon>Pseudomonadati</taxon>
        <taxon>Pseudomonadota</taxon>
        <taxon>Alphaproteobacteria</taxon>
        <taxon>Rhodobacterales</taxon>
        <taxon>Roseobacteraceae</taxon>
        <taxon>Jannaschia</taxon>
    </lineage>
</organism>
<keyword evidence="5" id="KW-0479">Metal-binding</keyword>
<comment type="catalytic activity">
    <reaction evidence="4 5">
        <text>dUTP + H2O = dUMP + diphosphate + H(+)</text>
        <dbReference type="Rhea" id="RHEA:10248"/>
        <dbReference type="ChEBI" id="CHEBI:15377"/>
        <dbReference type="ChEBI" id="CHEBI:15378"/>
        <dbReference type="ChEBI" id="CHEBI:33019"/>
        <dbReference type="ChEBI" id="CHEBI:61555"/>
        <dbReference type="ChEBI" id="CHEBI:246422"/>
        <dbReference type="EC" id="3.6.1.23"/>
    </reaction>
</comment>
<comment type="caution">
    <text evidence="5">Lacks conserved residue(s) required for the propagation of feature annotation.</text>
</comment>
<evidence type="ECO:0000256" key="5">
    <source>
        <dbReference type="HAMAP-Rule" id="MF_00116"/>
    </source>
</evidence>
<evidence type="ECO:0000313" key="7">
    <source>
        <dbReference type="EMBL" id="WGH80018.1"/>
    </source>
</evidence>
<evidence type="ECO:0000256" key="4">
    <source>
        <dbReference type="ARBA" id="ARBA00047686"/>
    </source>
</evidence>
<dbReference type="NCBIfam" id="NF001862">
    <property type="entry name" value="PRK00601.1"/>
    <property type="match status" value="1"/>
</dbReference>
<dbReference type="GO" id="GO:0004170">
    <property type="term" value="F:dUTP diphosphatase activity"/>
    <property type="evidence" value="ECO:0007669"/>
    <property type="project" value="UniProtKB-EC"/>
</dbReference>
<evidence type="ECO:0000256" key="2">
    <source>
        <dbReference type="ARBA" id="ARBA00022801"/>
    </source>
</evidence>
<dbReference type="InterPro" id="IPR036157">
    <property type="entry name" value="dUTPase-like_sf"/>
</dbReference>
<evidence type="ECO:0000313" key="8">
    <source>
        <dbReference type="Proteomes" id="UP001243420"/>
    </source>
</evidence>
<reference evidence="7 8" key="1">
    <citation type="submission" date="2023-04" db="EMBL/GenBank/DDBJ databases">
        <title>Jannaschia ovalis sp. nov., a marine bacterium isolated from sea tidal flat.</title>
        <authorList>
            <person name="Kwon D.Y."/>
            <person name="Kim J.-J."/>
        </authorList>
    </citation>
    <scope>NUCLEOTIDE SEQUENCE [LARGE SCALE GENOMIC DNA]</scope>
    <source>
        <strain evidence="7 8">GRR-S6-38</strain>
    </source>
</reference>
<keyword evidence="3 5" id="KW-0546">Nucleotide metabolism</keyword>
<feature type="binding site" evidence="5">
    <location>
        <begin position="87"/>
        <end position="89"/>
    </location>
    <ligand>
        <name>substrate</name>
    </ligand>
</feature>
<accession>A0ABY8LFE6</accession>
<dbReference type="InterPro" id="IPR008181">
    <property type="entry name" value="dUTPase"/>
</dbReference>
<dbReference type="RefSeq" id="WP_279967046.1">
    <property type="nucleotide sequence ID" value="NZ_CP122537.1"/>
</dbReference>
<dbReference type="InterPro" id="IPR029054">
    <property type="entry name" value="dUTPase-like"/>
</dbReference>
<comment type="cofactor">
    <cofactor evidence="5">
        <name>Mg(2+)</name>
        <dbReference type="ChEBI" id="CHEBI:18420"/>
    </cofactor>
</comment>
<dbReference type="EC" id="3.6.1.23" evidence="5"/>
<dbReference type="NCBIfam" id="TIGR00576">
    <property type="entry name" value="dut"/>
    <property type="match status" value="1"/>
</dbReference>
<dbReference type="HAMAP" id="MF_00116">
    <property type="entry name" value="dUTPase_bact"/>
    <property type="match status" value="1"/>
</dbReference>
<feature type="binding site" evidence="5">
    <location>
        <begin position="70"/>
        <end position="72"/>
    </location>
    <ligand>
        <name>substrate</name>
    </ligand>
</feature>
<sequence>MSVTIRATRAEGADPGLPLPRYETAQAAGADLRADTGGRTITLAPGARALVPTGLHVAIPEGHELQLRPRSGLALKHGVTLLNSPGTIDADYRGPLGVILINHGAEAFAVTHGMRIAQAVLAPVARAEWQAVDRLEETGRGQGGFGSTGTGTGAP</sequence>
<feature type="domain" description="dUTPase-like" evidence="6">
    <location>
        <begin position="18"/>
        <end position="149"/>
    </location>
</feature>
<comment type="similarity">
    <text evidence="1 5">Belongs to the dUTPase family.</text>
</comment>
<dbReference type="SUPFAM" id="SSF51283">
    <property type="entry name" value="dUTPase-like"/>
    <property type="match status" value="1"/>
</dbReference>
<dbReference type="PANTHER" id="PTHR11241">
    <property type="entry name" value="DEOXYURIDINE 5'-TRIPHOSPHATE NUCLEOTIDOHYDROLASE"/>
    <property type="match status" value="1"/>
</dbReference>
<dbReference type="Gene3D" id="2.70.40.10">
    <property type="match status" value="1"/>
</dbReference>
<gene>
    <name evidence="5 7" type="primary">dut</name>
    <name evidence="7" type="ORF">P8627_07090</name>
</gene>
<dbReference type="EMBL" id="CP122537">
    <property type="protein sequence ID" value="WGH80018.1"/>
    <property type="molecule type" value="Genomic_DNA"/>
</dbReference>
<feature type="binding site" evidence="5">
    <location>
        <position position="83"/>
    </location>
    <ligand>
        <name>substrate</name>
    </ligand>
</feature>
<keyword evidence="5" id="KW-0460">Magnesium</keyword>
<keyword evidence="8" id="KW-1185">Reference proteome</keyword>
<evidence type="ECO:0000256" key="3">
    <source>
        <dbReference type="ARBA" id="ARBA00023080"/>
    </source>
</evidence>
<dbReference type="CDD" id="cd07557">
    <property type="entry name" value="trimeric_dUTPase"/>
    <property type="match status" value="1"/>
</dbReference>
<evidence type="ECO:0000259" key="6">
    <source>
        <dbReference type="Pfam" id="PF00692"/>
    </source>
</evidence>
<dbReference type="Pfam" id="PF00692">
    <property type="entry name" value="dUTPase"/>
    <property type="match status" value="1"/>
</dbReference>
<dbReference type="InterPro" id="IPR033704">
    <property type="entry name" value="dUTPase_trimeric"/>
</dbReference>
<comment type="function">
    <text evidence="5">This enzyme is involved in nucleotide metabolism: it produces dUMP, the immediate precursor of thymidine nucleotides and it decreases the intracellular concentration of dUTP so that uracil cannot be incorporated into DNA.</text>
</comment>